<evidence type="ECO:0000259" key="2">
    <source>
        <dbReference type="Pfam" id="PF00501"/>
    </source>
</evidence>
<reference evidence="4" key="1">
    <citation type="submission" date="2022-04" db="EMBL/GenBank/DDBJ databases">
        <title>Sequencing and genomic assembly of Halococcus dombrowskii.</title>
        <authorList>
            <person name="Lim S.W."/>
            <person name="MacLea K.S."/>
        </authorList>
    </citation>
    <scope>NUCLEOTIDE SEQUENCE</scope>
    <source>
        <strain evidence="4">H4</strain>
    </source>
</reference>
<keyword evidence="4" id="KW-0436">Ligase</keyword>
<evidence type="ECO:0000256" key="1">
    <source>
        <dbReference type="SAM" id="MobiDB-lite"/>
    </source>
</evidence>
<dbReference type="Pfam" id="PF13193">
    <property type="entry name" value="AMP-binding_C"/>
    <property type="match status" value="1"/>
</dbReference>
<dbReference type="Pfam" id="PF00501">
    <property type="entry name" value="AMP-binding"/>
    <property type="match status" value="1"/>
</dbReference>
<feature type="compositionally biased region" description="Basic and acidic residues" evidence="1">
    <location>
        <begin position="355"/>
        <end position="367"/>
    </location>
</feature>
<feature type="domain" description="AMP-dependent synthetase/ligase" evidence="2">
    <location>
        <begin position="20"/>
        <end position="403"/>
    </location>
</feature>
<evidence type="ECO:0000313" key="5">
    <source>
        <dbReference type="Proteomes" id="UP000830542"/>
    </source>
</evidence>
<dbReference type="InterPro" id="IPR050237">
    <property type="entry name" value="ATP-dep_AMP-bd_enzyme"/>
</dbReference>
<dbReference type="AlphaFoldDB" id="A0AAX3AJX8"/>
<dbReference type="InterPro" id="IPR042099">
    <property type="entry name" value="ANL_N_sf"/>
</dbReference>
<dbReference type="InterPro" id="IPR000873">
    <property type="entry name" value="AMP-dep_synth/lig_dom"/>
</dbReference>
<dbReference type="SUPFAM" id="SSF56801">
    <property type="entry name" value="Acetyl-CoA synthetase-like"/>
    <property type="match status" value="1"/>
</dbReference>
<gene>
    <name evidence="4" type="ORF">MUK72_10045</name>
</gene>
<evidence type="ECO:0000313" key="4">
    <source>
        <dbReference type="EMBL" id="UOO94311.1"/>
    </source>
</evidence>
<proteinExistence type="predicted"/>
<dbReference type="InterPro" id="IPR045851">
    <property type="entry name" value="AMP-bd_C_sf"/>
</dbReference>
<dbReference type="InterPro" id="IPR025110">
    <property type="entry name" value="AMP-bd_C"/>
</dbReference>
<accession>A0AAX3AJX8</accession>
<dbReference type="EMBL" id="CP095005">
    <property type="protein sequence ID" value="UOO94311.1"/>
    <property type="molecule type" value="Genomic_DNA"/>
</dbReference>
<dbReference type="Gene3D" id="3.40.50.12780">
    <property type="entry name" value="N-terminal domain of ligase-like"/>
    <property type="match status" value="1"/>
</dbReference>
<dbReference type="KEGG" id="hdo:MUK72_10045"/>
<dbReference type="GeneID" id="71762191"/>
<sequence length="553" mass="60219">MRYYEQSPLRHMGDVPSAGARRYGDETAVAYRGSEQSYDELETRSNRLANALVTSGIESGERVGIYMENNLEWLAALFGVIKSGAVAVPLNFRRAIPGTTHVLADAGIDTVIGSSPFAEAFEHLHEDGAVSQVSVVGADDEHAFTAYEDWLADRSRTFDRPARGFDDVALQCYTSGTTGDPKGVPVSHRNLLTTLNSFDMLTGTDPETGVVVTISPLFHMMGLTGTALLALYTGRTLIMKNTPEPDALLDAITEHGATDFAAVPTIYMGMVRELEANPEQYDIDSIDSLGTGAAPLPDDTRRKIEGTFGVPLGEGWGTTETAAAGTTDAARGVQKGAGCIGQPIPGVELKLVDPSTRETRVPPEHLDPTTPADLTGYEPDFDDEPSYTGEIAIRGPQIFEGYHDMPEQTAAAFDDEGWFYTKDIARVDEDRFLWMVDRADDMLVVGGENVYPAEVEDELFFHPAVAEAAVVAAPHETKGEAPVAYVVTEEGDAITEDELRRFALDRVASYAHPRRVFFVDELPKSATQKVQRYKLEERVEADLDGPLTTSDRL</sequence>
<dbReference type="RefSeq" id="WP_244699711.1">
    <property type="nucleotide sequence ID" value="NZ_BAAADN010000002.1"/>
</dbReference>
<organism evidence="4 5">
    <name type="scientific">Halococcus dombrowskii</name>
    <dbReference type="NCBI Taxonomy" id="179637"/>
    <lineage>
        <taxon>Archaea</taxon>
        <taxon>Methanobacteriati</taxon>
        <taxon>Methanobacteriota</taxon>
        <taxon>Stenosarchaea group</taxon>
        <taxon>Halobacteria</taxon>
        <taxon>Halobacteriales</taxon>
        <taxon>Halococcaceae</taxon>
        <taxon>Halococcus</taxon>
    </lineage>
</organism>
<dbReference type="GO" id="GO:0016878">
    <property type="term" value="F:acid-thiol ligase activity"/>
    <property type="evidence" value="ECO:0007669"/>
    <property type="project" value="UniProtKB-ARBA"/>
</dbReference>
<evidence type="ECO:0000259" key="3">
    <source>
        <dbReference type="Pfam" id="PF13193"/>
    </source>
</evidence>
<dbReference type="PANTHER" id="PTHR43767:SF1">
    <property type="entry name" value="NONRIBOSOMAL PEPTIDE SYNTHASE PES1 (EUROFUNG)-RELATED"/>
    <property type="match status" value="1"/>
</dbReference>
<name>A0AAX3AJX8_HALDO</name>
<feature type="domain" description="AMP-binding enzyme C-terminal" evidence="3">
    <location>
        <begin position="454"/>
        <end position="529"/>
    </location>
</feature>
<protein>
    <submittedName>
        <fullName evidence="4">Acyl--CoA ligase</fullName>
    </submittedName>
</protein>
<keyword evidence="5" id="KW-1185">Reference proteome</keyword>
<feature type="region of interest" description="Disordered" evidence="1">
    <location>
        <begin position="354"/>
        <end position="385"/>
    </location>
</feature>
<dbReference type="PANTHER" id="PTHR43767">
    <property type="entry name" value="LONG-CHAIN-FATTY-ACID--COA LIGASE"/>
    <property type="match status" value="1"/>
</dbReference>
<dbReference type="Proteomes" id="UP000830542">
    <property type="component" value="Chromosome"/>
</dbReference>
<dbReference type="Gene3D" id="3.30.300.30">
    <property type="match status" value="1"/>
</dbReference>